<comment type="caution">
    <text evidence="4">The sequence shown here is derived from an EMBL/GenBank/DDBJ whole genome shotgun (WGS) entry which is preliminary data.</text>
</comment>
<accession>A0ABU1YQW1</accession>
<evidence type="ECO:0000256" key="2">
    <source>
        <dbReference type="SAM" id="SignalP"/>
    </source>
</evidence>
<dbReference type="PANTHER" id="PTHR42776">
    <property type="entry name" value="SERINE PEPTIDASE S9 FAMILY MEMBER"/>
    <property type="match status" value="1"/>
</dbReference>
<reference evidence="4 5" key="1">
    <citation type="submission" date="2023-07" db="EMBL/GenBank/DDBJ databases">
        <title>Sorghum-associated microbial communities from plants grown in Nebraska, USA.</title>
        <authorList>
            <person name="Schachtman D."/>
        </authorList>
    </citation>
    <scope>NUCLEOTIDE SEQUENCE [LARGE SCALE GENOMIC DNA]</scope>
    <source>
        <strain evidence="4 5">BE314</strain>
    </source>
</reference>
<gene>
    <name evidence="4" type="ORF">J2X20_003249</name>
</gene>
<evidence type="ECO:0000313" key="4">
    <source>
        <dbReference type="EMBL" id="MDR7270591.1"/>
    </source>
</evidence>
<evidence type="ECO:0000256" key="1">
    <source>
        <dbReference type="ARBA" id="ARBA00022801"/>
    </source>
</evidence>
<dbReference type="Pfam" id="PF00326">
    <property type="entry name" value="Peptidase_S9"/>
    <property type="match status" value="1"/>
</dbReference>
<dbReference type="Proteomes" id="UP001180453">
    <property type="component" value="Unassembled WGS sequence"/>
</dbReference>
<dbReference type="InterPro" id="IPR029058">
    <property type="entry name" value="AB_hydrolase_fold"/>
</dbReference>
<evidence type="ECO:0000313" key="5">
    <source>
        <dbReference type="Proteomes" id="UP001180453"/>
    </source>
</evidence>
<feature type="signal peptide" evidence="2">
    <location>
        <begin position="1"/>
        <end position="19"/>
    </location>
</feature>
<name>A0ABU1YQW1_ROSSA</name>
<dbReference type="PANTHER" id="PTHR42776:SF27">
    <property type="entry name" value="DIPEPTIDYL PEPTIDASE FAMILY MEMBER 6"/>
    <property type="match status" value="1"/>
</dbReference>
<evidence type="ECO:0000259" key="3">
    <source>
        <dbReference type="Pfam" id="PF00326"/>
    </source>
</evidence>
<feature type="chain" id="PRO_5045331438" evidence="2">
    <location>
        <begin position="20"/>
        <end position="657"/>
    </location>
</feature>
<dbReference type="GO" id="GO:0004177">
    <property type="term" value="F:aminopeptidase activity"/>
    <property type="evidence" value="ECO:0007669"/>
    <property type="project" value="UniProtKB-KW"/>
</dbReference>
<feature type="domain" description="Peptidase S9 prolyl oligopeptidase catalytic" evidence="3">
    <location>
        <begin position="441"/>
        <end position="652"/>
    </location>
</feature>
<dbReference type="RefSeq" id="WP_310266642.1">
    <property type="nucleotide sequence ID" value="NZ_JAVDXU010000002.1"/>
</dbReference>
<organism evidence="4 5">
    <name type="scientific">Roseateles saccharophilus</name>
    <name type="common">Pseudomonas saccharophila</name>
    <dbReference type="NCBI Taxonomy" id="304"/>
    <lineage>
        <taxon>Bacteria</taxon>
        <taxon>Pseudomonadati</taxon>
        <taxon>Pseudomonadota</taxon>
        <taxon>Betaproteobacteria</taxon>
        <taxon>Burkholderiales</taxon>
        <taxon>Sphaerotilaceae</taxon>
        <taxon>Roseateles</taxon>
    </lineage>
</organism>
<protein>
    <submittedName>
        <fullName evidence="4">Dipeptidyl aminopeptidase/acylaminoacyl peptidase</fullName>
    </submittedName>
</protein>
<keyword evidence="1" id="KW-0378">Hydrolase</keyword>
<proteinExistence type="predicted"/>
<dbReference type="SUPFAM" id="SSF82171">
    <property type="entry name" value="DPP6 N-terminal domain-like"/>
    <property type="match status" value="1"/>
</dbReference>
<keyword evidence="4" id="KW-0645">Protease</keyword>
<dbReference type="InterPro" id="IPR001375">
    <property type="entry name" value="Peptidase_S9_cat"/>
</dbReference>
<dbReference type="Gene3D" id="3.40.50.1820">
    <property type="entry name" value="alpha/beta hydrolase"/>
    <property type="match status" value="1"/>
</dbReference>
<dbReference type="Gene3D" id="2.120.10.30">
    <property type="entry name" value="TolB, C-terminal domain"/>
    <property type="match status" value="1"/>
</dbReference>
<dbReference type="InterPro" id="IPR011042">
    <property type="entry name" value="6-blade_b-propeller_TolB-like"/>
</dbReference>
<dbReference type="EMBL" id="JAVDXU010000002">
    <property type="protein sequence ID" value="MDR7270591.1"/>
    <property type="molecule type" value="Genomic_DNA"/>
</dbReference>
<dbReference type="SUPFAM" id="SSF53474">
    <property type="entry name" value="alpha/beta-Hydrolases"/>
    <property type="match status" value="1"/>
</dbReference>
<keyword evidence="4" id="KW-0031">Aminopeptidase</keyword>
<sequence>MMMKALTLALLAAASVAQAAPPPIRDFFKTPAMQAPKLSPSGRYLAIQAAAEGSRLRLAVIDLETMEQGKIVAGFRDSDITGHQWLSEDRLVYQVRSPQDGTQTVAAPGLWAVNRDGGDSRQLISSQFGGAGSSGTSRMERMLEANWRLYDAGSLGGDEVLVMRVPYGDEPDSVGLQLARLNTRNGQLRNLSTGIPDYVGSWVIDGKGEPRAVTASHGGGSKIYLRQADGRWKLWQEVKNYYDPHAAPVWFGTQGEILAVKSHQGYGALFKIDPGTLEPEAQPLLNLKGYDFDGHMVVDAPSQRLLGAQFETDAPGSVWFDPAMKAMQADIDARLQSTVNRIECQRCLDAKHIIVTALSDQQPPQYYLYKPADKSLRLIASLRPEIKASEMGQRDVYRIPARDKLQLPVLVTQPPGQAQGPRPAVVLVHGGPNVRGTHWTWEAQAQFLATRGYVVLEPEFRGSTGYGWGLFRAGWQQWGLAMQDDLADTLAWAVKQGWVDPKRVCIAGASYGGYAALMGAVKQADLFRCAVSWVGVTDLGLLSSINWSDSSEEWKQFGMKRLIGDPVADAERFKATSPKARAREIKMPLLVAYGGMDRRVPLKHGDEFKASLRPDQDLEWVVYTEEGHGWFNLKTNEDFWGRVERFLDRNIGSGAKP</sequence>
<keyword evidence="2" id="KW-0732">Signal</keyword>
<keyword evidence="5" id="KW-1185">Reference proteome</keyword>